<name>A0ABN9RA30_9DINO</name>
<sequence length="334" mass="36305">MALPTLRGALRCRRDRATGRPTDVREARTNSAVYVPLLLAAAGLLDPSEGAQWSEHRLTQAWWQPTVETLRLAGPVLTGPFVQMLAYTDARPGEVPAVLAADGGERPGHVSFAPVAQAVAHSSTGYMRPLVQDLLLEAFGGGVLARGVDARTNELRNPGFWADAAPPPPLPPPEVPQEPELPGDQHANGPAAAEPAQAPAPSNGPTEESWAALGSIDLQQELRRFVPTLQNVPRFLRAETRMAFTTALKRIKRGHDQGNQATTHQGWTLFLLASRLLLSKPKGTDAEGRQELLERAQRFRQGDWLALLHEANTTAGARAAPRPATEEQHQERRR</sequence>
<feature type="compositionally biased region" description="Low complexity" evidence="1">
    <location>
        <begin position="178"/>
        <end position="201"/>
    </location>
</feature>
<comment type="caution">
    <text evidence="2">The sequence shown here is derived from an EMBL/GenBank/DDBJ whole genome shotgun (WGS) entry which is preliminary data.</text>
</comment>
<protein>
    <submittedName>
        <fullName evidence="2">Uncharacterized protein</fullName>
    </submittedName>
</protein>
<dbReference type="Proteomes" id="UP001189429">
    <property type="component" value="Unassembled WGS sequence"/>
</dbReference>
<dbReference type="EMBL" id="CAUYUJ010006002">
    <property type="protein sequence ID" value="CAK0815767.1"/>
    <property type="molecule type" value="Genomic_DNA"/>
</dbReference>
<organism evidence="2 3">
    <name type="scientific">Prorocentrum cordatum</name>
    <dbReference type="NCBI Taxonomy" id="2364126"/>
    <lineage>
        <taxon>Eukaryota</taxon>
        <taxon>Sar</taxon>
        <taxon>Alveolata</taxon>
        <taxon>Dinophyceae</taxon>
        <taxon>Prorocentrales</taxon>
        <taxon>Prorocentraceae</taxon>
        <taxon>Prorocentrum</taxon>
    </lineage>
</organism>
<accession>A0ABN9RA30</accession>
<evidence type="ECO:0000256" key="1">
    <source>
        <dbReference type="SAM" id="MobiDB-lite"/>
    </source>
</evidence>
<evidence type="ECO:0000313" key="2">
    <source>
        <dbReference type="EMBL" id="CAK0815767.1"/>
    </source>
</evidence>
<feature type="region of interest" description="Disordered" evidence="1">
    <location>
        <begin position="312"/>
        <end position="334"/>
    </location>
</feature>
<reference evidence="2" key="1">
    <citation type="submission" date="2023-10" db="EMBL/GenBank/DDBJ databases">
        <authorList>
            <person name="Chen Y."/>
            <person name="Shah S."/>
            <person name="Dougan E. K."/>
            <person name="Thang M."/>
            <person name="Chan C."/>
        </authorList>
    </citation>
    <scope>NUCLEOTIDE SEQUENCE [LARGE SCALE GENOMIC DNA]</scope>
</reference>
<proteinExistence type="predicted"/>
<feature type="compositionally biased region" description="Low complexity" evidence="1">
    <location>
        <begin position="312"/>
        <end position="323"/>
    </location>
</feature>
<feature type="compositionally biased region" description="Pro residues" evidence="1">
    <location>
        <begin position="165"/>
        <end position="176"/>
    </location>
</feature>
<feature type="region of interest" description="Disordered" evidence="1">
    <location>
        <begin position="157"/>
        <end position="208"/>
    </location>
</feature>
<gene>
    <name evidence="2" type="ORF">PCOR1329_LOCUS18949</name>
</gene>
<evidence type="ECO:0000313" key="3">
    <source>
        <dbReference type="Proteomes" id="UP001189429"/>
    </source>
</evidence>
<keyword evidence="3" id="KW-1185">Reference proteome</keyword>
<feature type="compositionally biased region" description="Basic and acidic residues" evidence="1">
    <location>
        <begin position="324"/>
        <end position="334"/>
    </location>
</feature>